<evidence type="ECO:0000259" key="2">
    <source>
        <dbReference type="Pfam" id="PF01557"/>
    </source>
</evidence>
<feature type="domain" description="Fumarylacetoacetase-like C-terminal" evidence="2">
    <location>
        <begin position="150"/>
        <end position="409"/>
    </location>
</feature>
<keyword evidence="1" id="KW-0812">Transmembrane</keyword>
<gene>
    <name evidence="3" type="ORF">GPAL_3661</name>
</gene>
<dbReference type="InterPro" id="IPR036663">
    <property type="entry name" value="Fumarylacetoacetase_C_sf"/>
</dbReference>
<keyword evidence="4" id="KW-1185">Reference proteome</keyword>
<comment type="caution">
    <text evidence="3">The sequence shown here is derived from an EMBL/GenBank/DDBJ whole genome shotgun (WGS) entry which is preliminary data.</text>
</comment>
<dbReference type="GO" id="GO:0003824">
    <property type="term" value="F:catalytic activity"/>
    <property type="evidence" value="ECO:0007669"/>
    <property type="project" value="InterPro"/>
</dbReference>
<dbReference type="AlphaFoldDB" id="K6ZJJ3"/>
<dbReference type="Gene3D" id="3.90.850.10">
    <property type="entry name" value="Fumarylacetoacetase-like, C-terminal domain"/>
    <property type="match status" value="1"/>
</dbReference>
<dbReference type="EMBL" id="BAEQ01000062">
    <property type="protein sequence ID" value="GAC30502.1"/>
    <property type="molecule type" value="Genomic_DNA"/>
</dbReference>
<reference evidence="4" key="1">
    <citation type="journal article" date="2014" name="Environ. Microbiol.">
        <title>Comparative genomics of the marine bacterial genus Glaciecola reveals the high degree of genomic diversity and genomic characteristic for cold adaptation.</title>
        <authorList>
            <person name="Qin Q.L."/>
            <person name="Xie B.B."/>
            <person name="Yu Y."/>
            <person name="Shu Y.L."/>
            <person name="Rong J.C."/>
            <person name="Zhang Y.J."/>
            <person name="Zhao D.L."/>
            <person name="Chen X.L."/>
            <person name="Zhang X.Y."/>
            <person name="Chen B."/>
            <person name="Zhou B.C."/>
            <person name="Zhang Y.Z."/>
        </authorList>
    </citation>
    <scope>NUCLEOTIDE SEQUENCE [LARGE SCALE GENOMIC DNA]</scope>
    <source>
        <strain evidence="4">ACAM 615</strain>
    </source>
</reference>
<sequence>MKHLKLATKIIIGIDMKHLKLAIAAAVVLAAGIWLMQPEDPERTNPFDGEAQPLSTGILSPQKGLTLALERRTPDGPHVLLVTELQGDQISAVDLTAAGLTTKTDFFEVLTDVGIETLVDIAQANTNDPLPVVQRSFSDLLPAAGTAARHVASGTNFPEHQEETGSESVFNFPKFGLATPPVTTVSTDADELLDYEVEICTRFDRDIESIEDFDAAQKGFFLCGDFSNRSVLTRLIDPDNYDSGTGFSDAKSGPERFPSGGLFVVPLDWESFVKNERLVTQINDEIRQDARAGEMILSFRLLVEKALADTESTRFLYDDKQWHLVENGMIARDQVLMSGTSEGVIFMPPTMKQIVRGAMLYIVKGTFLTGQSPYDAVIEGFLDEERASLQFLQPGHLVTHNSSNMGIISVVVQRAEN</sequence>
<name>K6ZJJ3_9ALTE</name>
<evidence type="ECO:0000313" key="3">
    <source>
        <dbReference type="EMBL" id="GAC30502.1"/>
    </source>
</evidence>
<dbReference type="Proteomes" id="UP000006251">
    <property type="component" value="Unassembled WGS sequence"/>
</dbReference>
<keyword evidence="1" id="KW-0472">Membrane</keyword>
<keyword evidence="1" id="KW-1133">Transmembrane helix</keyword>
<evidence type="ECO:0000313" key="4">
    <source>
        <dbReference type="Proteomes" id="UP000006251"/>
    </source>
</evidence>
<dbReference type="Pfam" id="PF01557">
    <property type="entry name" value="FAA_hydrolase"/>
    <property type="match status" value="1"/>
</dbReference>
<protein>
    <submittedName>
        <fullName evidence="3">2-keto-4-pentenoate hydratase</fullName>
    </submittedName>
</protein>
<feature type="transmembrane region" description="Helical" evidence="1">
    <location>
        <begin position="21"/>
        <end position="37"/>
    </location>
</feature>
<dbReference type="InterPro" id="IPR011234">
    <property type="entry name" value="Fumarylacetoacetase-like_C"/>
</dbReference>
<proteinExistence type="predicted"/>
<evidence type="ECO:0000256" key="1">
    <source>
        <dbReference type="SAM" id="Phobius"/>
    </source>
</evidence>
<dbReference type="SUPFAM" id="SSF56529">
    <property type="entry name" value="FAH"/>
    <property type="match status" value="1"/>
</dbReference>
<organism evidence="3 4">
    <name type="scientific">Brumicola pallidula DSM 14239 = ACAM 615</name>
    <dbReference type="NCBI Taxonomy" id="1121922"/>
    <lineage>
        <taxon>Bacteria</taxon>
        <taxon>Pseudomonadati</taxon>
        <taxon>Pseudomonadota</taxon>
        <taxon>Gammaproteobacteria</taxon>
        <taxon>Alteromonadales</taxon>
        <taxon>Alteromonadaceae</taxon>
        <taxon>Brumicola</taxon>
    </lineage>
</organism>
<accession>K6ZJJ3</accession>